<dbReference type="AlphaFoldDB" id="A0A1F8AVV3"/>
<comment type="caution">
    <text evidence="1">The sequence shown here is derived from an EMBL/GenBank/DDBJ whole genome shotgun (WGS) entry which is preliminary data.</text>
</comment>
<name>A0A1F8AVV3_9BACT</name>
<protein>
    <submittedName>
        <fullName evidence="1">Uncharacterized protein</fullName>
    </submittedName>
</protein>
<evidence type="ECO:0000313" key="2">
    <source>
        <dbReference type="Proteomes" id="UP000178603"/>
    </source>
</evidence>
<gene>
    <name evidence="1" type="ORF">A3E44_03725</name>
</gene>
<dbReference type="EMBL" id="MGGW01000004">
    <property type="protein sequence ID" value="OGM55365.1"/>
    <property type="molecule type" value="Genomic_DNA"/>
</dbReference>
<proteinExistence type="predicted"/>
<evidence type="ECO:0000313" key="1">
    <source>
        <dbReference type="EMBL" id="OGM55365.1"/>
    </source>
</evidence>
<dbReference type="Proteomes" id="UP000178603">
    <property type="component" value="Unassembled WGS sequence"/>
</dbReference>
<accession>A0A1F8AVV3</accession>
<organism evidence="1 2">
    <name type="scientific">Candidatus Woesebacteria bacterium RIFCSPHIGHO2_12_FULL_41_24</name>
    <dbReference type="NCBI Taxonomy" id="1802510"/>
    <lineage>
        <taxon>Bacteria</taxon>
        <taxon>Candidatus Woeseibacteriota</taxon>
    </lineage>
</organism>
<sequence>MSRETPSGVQRPVLGKKYFSYHFIQWKISQVPTNNPFLTDSLREPSVGIPCNATRILDDMQCVKRQGTATPTNNTIIWKRAFNPQTDGTGNCDGCPMLGKKSGCIIYDAS</sequence>
<reference evidence="1 2" key="1">
    <citation type="journal article" date="2016" name="Nat. Commun.">
        <title>Thousands of microbial genomes shed light on interconnected biogeochemical processes in an aquifer system.</title>
        <authorList>
            <person name="Anantharaman K."/>
            <person name="Brown C.T."/>
            <person name="Hug L.A."/>
            <person name="Sharon I."/>
            <person name="Castelle C.J."/>
            <person name="Probst A.J."/>
            <person name="Thomas B.C."/>
            <person name="Singh A."/>
            <person name="Wilkins M.J."/>
            <person name="Karaoz U."/>
            <person name="Brodie E.L."/>
            <person name="Williams K.H."/>
            <person name="Hubbard S.S."/>
            <person name="Banfield J.F."/>
        </authorList>
    </citation>
    <scope>NUCLEOTIDE SEQUENCE [LARGE SCALE GENOMIC DNA]</scope>
</reference>